<dbReference type="PANTHER" id="PTHR34352:SF1">
    <property type="entry name" value="PROTEIN YHFA"/>
    <property type="match status" value="1"/>
</dbReference>
<dbReference type="SUPFAM" id="SSF82784">
    <property type="entry name" value="OsmC-like"/>
    <property type="match status" value="1"/>
</dbReference>
<dbReference type="InterPro" id="IPR003718">
    <property type="entry name" value="OsmC/Ohr_fam"/>
</dbReference>
<comment type="caution">
    <text evidence="1">The sequence shown here is derived from an EMBL/GenBank/DDBJ whole genome shotgun (WGS) entry which is preliminary data.</text>
</comment>
<evidence type="ECO:0000313" key="1">
    <source>
        <dbReference type="EMBL" id="MBD7985785.1"/>
    </source>
</evidence>
<proteinExistence type="predicted"/>
<dbReference type="Gene3D" id="3.30.300.20">
    <property type="match status" value="1"/>
</dbReference>
<dbReference type="PANTHER" id="PTHR34352">
    <property type="entry name" value="PROTEIN YHFA"/>
    <property type="match status" value="1"/>
</dbReference>
<reference evidence="1 2" key="1">
    <citation type="submission" date="2020-08" db="EMBL/GenBank/DDBJ databases">
        <title>A Genomic Blueprint of the Chicken Gut Microbiome.</title>
        <authorList>
            <person name="Gilroy R."/>
            <person name="Ravi A."/>
            <person name="Getino M."/>
            <person name="Pursley I."/>
            <person name="Horton D.L."/>
            <person name="Alikhan N.-F."/>
            <person name="Baker D."/>
            <person name="Gharbi K."/>
            <person name="Hall N."/>
            <person name="Watson M."/>
            <person name="Adriaenssens E.M."/>
            <person name="Foster-Nyarko E."/>
            <person name="Jarju S."/>
            <person name="Secka A."/>
            <person name="Antonio M."/>
            <person name="Oren A."/>
            <person name="Chaudhuri R."/>
            <person name="La Ragione R.M."/>
            <person name="Hildebrand F."/>
            <person name="Pallen M.J."/>
        </authorList>
    </citation>
    <scope>NUCLEOTIDE SEQUENCE [LARGE SCALE GENOMIC DNA]</scope>
    <source>
        <strain evidence="1 2">Sa2YVA2</strain>
    </source>
</reference>
<dbReference type="RefSeq" id="WP_191695614.1">
    <property type="nucleotide sequence ID" value="NZ_JACSQN010000015.1"/>
</dbReference>
<dbReference type="Pfam" id="PF02566">
    <property type="entry name" value="OsmC"/>
    <property type="match status" value="1"/>
</dbReference>
<sequence length="128" mass="14788">MKFEMTENGFQTETSYGTLQISGNDEFGFRPYQLLISSIAVCSGGVMRKILERKRIPADNITIDVKEVYRNEEKANRVEKIHLHFIIEGIELDNEKMDKIMEVTDNNCSMLQSVKDSIEVVKSYEFVK</sequence>
<dbReference type="Proteomes" id="UP000626786">
    <property type="component" value="Unassembled WGS sequence"/>
</dbReference>
<dbReference type="EMBL" id="JACSQN010000015">
    <property type="protein sequence ID" value="MBD7985785.1"/>
    <property type="molecule type" value="Genomic_DNA"/>
</dbReference>
<name>A0ABR8UD76_9BACL</name>
<keyword evidence="2" id="KW-1185">Reference proteome</keyword>
<evidence type="ECO:0000313" key="2">
    <source>
        <dbReference type="Proteomes" id="UP000626786"/>
    </source>
</evidence>
<protein>
    <submittedName>
        <fullName evidence="1">OsmC family protein</fullName>
    </submittedName>
</protein>
<accession>A0ABR8UD76</accession>
<dbReference type="InterPro" id="IPR036102">
    <property type="entry name" value="OsmC/Ohrsf"/>
</dbReference>
<organism evidence="1 2">
    <name type="scientific">Sporosarcina quadrami</name>
    <dbReference type="NCBI Taxonomy" id="2762234"/>
    <lineage>
        <taxon>Bacteria</taxon>
        <taxon>Bacillati</taxon>
        <taxon>Bacillota</taxon>
        <taxon>Bacilli</taxon>
        <taxon>Bacillales</taxon>
        <taxon>Caryophanaceae</taxon>
        <taxon>Sporosarcina</taxon>
    </lineage>
</organism>
<gene>
    <name evidence="1" type="ORF">H9649_14440</name>
</gene>
<dbReference type="InterPro" id="IPR015946">
    <property type="entry name" value="KH_dom-like_a/b"/>
</dbReference>